<dbReference type="InParanoid" id="A0A200Q8Y9"/>
<evidence type="ECO:0000256" key="7">
    <source>
        <dbReference type="SAM" id="MobiDB-lite"/>
    </source>
</evidence>
<evidence type="ECO:0000256" key="6">
    <source>
        <dbReference type="SAM" id="Coils"/>
    </source>
</evidence>
<proteinExistence type="inferred from homology"/>
<dbReference type="OrthoDB" id="1899348at2759"/>
<keyword evidence="9" id="KW-1185">Reference proteome</keyword>
<dbReference type="STRING" id="56857.A0A200Q8Y9"/>
<keyword evidence="2" id="KW-0217">Developmental protein</keyword>
<evidence type="ECO:0000313" key="9">
    <source>
        <dbReference type="Proteomes" id="UP000195402"/>
    </source>
</evidence>
<sequence>MAGHVPPSFEGHFIQARGTVRHGTFPGHRHLEPHHPTELLENKMAVQEAEIERFTRENQRLAATHVSLRHDLVATQQEMQRLQAHIGSIQTESDIQIRILLDKMAKMEADIRIGESIRKDLIQAHKDAKSLIMMRQELTTQLKQATQELQKAHSEVKKIPELHAELNSLVQEHQRLRVTFEYEKGMNIEQVQQMYAMESNLVAMAREVEKLRAEVANAESRAYAPYAYGGGYGNPNPYAVPPPPPPLPPPPPPPPPPAQGVAAVYVDGYPGHQMGGVTADNAQNLYTIASSATTAGAANGSSGGTSLGGGGGGVTAAAVGGAVVSSGASGGWEGSHDAVSAPPPPLAHK</sequence>
<accession>A0A200Q8Y9</accession>
<name>A0A200Q8Y9_MACCD</name>
<dbReference type="AlphaFoldDB" id="A0A200Q8Y9"/>
<protein>
    <recommendedName>
        <fullName evidence="10">Protein FLX-like 4</fullName>
    </recommendedName>
</protein>
<reference evidence="8 9" key="1">
    <citation type="journal article" date="2017" name="Mol. Plant">
        <title>The Genome of Medicinal Plant Macleaya cordata Provides New Insights into Benzylisoquinoline Alkaloids Metabolism.</title>
        <authorList>
            <person name="Liu X."/>
            <person name="Liu Y."/>
            <person name="Huang P."/>
            <person name="Ma Y."/>
            <person name="Qing Z."/>
            <person name="Tang Q."/>
            <person name="Cao H."/>
            <person name="Cheng P."/>
            <person name="Zheng Y."/>
            <person name="Yuan Z."/>
            <person name="Zhou Y."/>
            <person name="Liu J."/>
            <person name="Tang Z."/>
            <person name="Zhuo Y."/>
            <person name="Zhang Y."/>
            <person name="Yu L."/>
            <person name="Huang J."/>
            <person name="Yang P."/>
            <person name="Peng Q."/>
            <person name="Zhang J."/>
            <person name="Jiang W."/>
            <person name="Zhang Z."/>
            <person name="Lin K."/>
            <person name="Ro D.K."/>
            <person name="Chen X."/>
            <person name="Xiong X."/>
            <person name="Shang Y."/>
            <person name="Huang S."/>
            <person name="Zeng J."/>
        </authorList>
    </citation>
    <scope>NUCLEOTIDE SEQUENCE [LARGE SCALE GENOMIC DNA]</scope>
    <source>
        <strain evidence="9">cv. BLH2017</strain>
        <tissue evidence="8">Root</tissue>
    </source>
</reference>
<feature type="coiled-coil region" evidence="6">
    <location>
        <begin position="194"/>
        <end position="221"/>
    </location>
</feature>
<feature type="region of interest" description="Disordered" evidence="7">
    <location>
        <begin position="324"/>
        <end position="349"/>
    </location>
</feature>
<feature type="coiled-coil region" evidence="6">
    <location>
        <begin position="128"/>
        <end position="155"/>
    </location>
</feature>
<feature type="compositionally biased region" description="Pro residues" evidence="7">
    <location>
        <begin position="239"/>
        <end position="258"/>
    </location>
</feature>
<feature type="region of interest" description="Disordered" evidence="7">
    <location>
        <begin position="239"/>
        <end position="260"/>
    </location>
</feature>
<dbReference type="PANTHER" id="PTHR33405:SF18">
    <property type="entry name" value="PROTEIN FLX-LIKE 4"/>
    <property type="match status" value="1"/>
</dbReference>
<evidence type="ECO:0000256" key="2">
    <source>
        <dbReference type="ARBA" id="ARBA00022473"/>
    </source>
</evidence>
<evidence type="ECO:0000313" key="8">
    <source>
        <dbReference type="EMBL" id="OVA06912.1"/>
    </source>
</evidence>
<comment type="similarity">
    <text evidence="1">Belongs to the FLX family.</text>
</comment>
<evidence type="ECO:0000256" key="3">
    <source>
        <dbReference type="ARBA" id="ARBA00022782"/>
    </source>
</evidence>
<evidence type="ECO:0000256" key="1">
    <source>
        <dbReference type="ARBA" id="ARBA00005405"/>
    </source>
</evidence>
<keyword evidence="5" id="KW-0287">Flowering</keyword>
<evidence type="ECO:0000256" key="5">
    <source>
        <dbReference type="ARBA" id="ARBA00023089"/>
    </source>
</evidence>
<dbReference type="InterPro" id="IPR040353">
    <property type="entry name" value="FLX/FLX-like"/>
</dbReference>
<dbReference type="Proteomes" id="UP000195402">
    <property type="component" value="Unassembled WGS sequence"/>
</dbReference>
<dbReference type="OMA" id="GEGMNPY"/>
<evidence type="ECO:0000256" key="4">
    <source>
        <dbReference type="ARBA" id="ARBA00023054"/>
    </source>
</evidence>
<dbReference type="PANTHER" id="PTHR33405">
    <property type="entry name" value="PROTEIN FLX-LIKE 2"/>
    <property type="match status" value="1"/>
</dbReference>
<comment type="caution">
    <text evidence="8">The sequence shown here is derived from an EMBL/GenBank/DDBJ whole genome shotgun (WGS) entry which is preliminary data.</text>
</comment>
<dbReference type="GO" id="GO:0030154">
    <property type="term" value="P:cell differentiation"/>
    <property type="evidence" value="ECO:0007669"/>
    <property type="project" value="UniProtKB-KW"/>
</dbReference>
<gene>
    <name evidence="8" type="ORF">BVC80_1735g15</name>
</gene>
<keyword evidence="3" id="KW-0221">Differentiation</keyword>
<evidence type="ECO:0008006" key="10">
    <source>
        <dbReference type="Google" id="ProtNLM"/>
    </source>
</evidence>
<keyword evidence="4 6" id="KW-0175">Coiled coil</keyword>
<dbReference type="EMBL" id="MVGT01002672">
    <property type="protein sequence ID" value="OVA06912.1"/>
    <property type="molecule type" value="Genomic_DNA"/>
</dbReference>
<organism evidence="8 9">
    <name type="scientific">Macleaya cordata</name>
    <name type="common">Five-seeded plume-poppy</name>
    <name type="synonym">Bocconia cordata</name>
    <dbReference type="NCBI Taxonomy" id="56857"/>
    <lineage>
        <taxon>Eukaryota</taxon>
        <taxon>Viridiplantae</taxon>
        <taxon>Streptophyta</taxon>
        <taxon>Embryophyta</taxon>
        <taxon>Tracheophyta</taxon>
        <taxon>Spermatophyta</taxon>
        <taxon>Magnoliopsida</taxon>
        <taxon>Ranunculales</taxon>
        <taxon>Papaveraceae</taxon>
        <taxon>Papaveroideae</taxon>
        <taxon>Macleaya</taxon>
    </lineage>
</organism>
<feature type="coiled-coil region" evidence="6">
    <location>
        <begin position="37"/>
        <end position="92"/>
    </location>
</feature>
<dbReference type="GO" id="GO:0009908">
    <property type="term" value="P:flower development"/>
    <property type="evidence" value="ECO:0007669"/>
    <property type="project" value="UniProtKB-KW"/>
</dbReference>